<reference evidence="5" key="1">
    <citation type="submission" date="2017-02" db="EMBL/GenBank/DDBJ databases">
        <authorList>
            <person name="Varghese N."/>
            <person name="Submissions S."/>
        </authorList>
    </citation>
    <scope>NUCLEOTIDE SEQUENCE [LARGE SCALE GENOMIC DNA]</scope>
    <source>
        <strain evidence="5">DSM 22720</strain>
    </source>
</reference>
<keyword evidence="5" id="KW-1185">Reference proteome</keyword>
<protein>
    <submittedName>
        <fullName evidence="4">Pyruvate dehydrogenase E2 component (Dihydrolipoamide acetyltransferase)</fullName>
    </submittedName>
</protein>
<dbReference type="Pfam" id="PF00364">
    <property type="entry name" value="Biotin_lipoyl"/>
    <property type="match status" value="1"/>
</dbReference>
<dbReference type="SUPFAM" id="SSF51230">
    <property type="entry name" value="Single hybrid motif"/>
    <property type="match status" value="1"/>
</dbReference>
<dbReference type="Gene3D" id="3.40.50.1820">
    <property type="entry name" value="alpha/beta hydrolase"/>
    <property type="match status" value="1"/>
</dbReference>
<organism evidence="4 5">
    <name type="scientific">Enterovibrio nigricans DSM 22720</name>
    <dbReference type="NCBI Taxonomy" id="1121868"/>
    <lineage>
        <taxon>Bacteria</taxon>
        <taxon>Pseudomonadati</taxon>
        <taxon>Pseudomonadota</taxon>
        <taxon>Gammaproteobacteria</taxon>
        <taxon>Vibrionales</taxon>
        <taxon>Vibrionaceae</taxon>
        <taxon>Enterovibrio</taxon>
    </lineage>
</organism>
<evidence type="ECO:0000313" key="4">
    <source>
        <dbReference type="EMBL" id="SKA51105.1"/>
    </source>
</evidence>
<dbReference type="InterPro" id="IPR050266">
    <property type="entry name" value="AB_hydrolase_sf"/>
</dbReference>
<dbReference type="PROSITE" id="PS00189">
    <property type="entry name" value="LIPOYL"/>
    <property type="match status" value="1"/>
</dbReference>
<dbReference type="RefSeq" id="WP_078751955.1">
    <property type="nucleotide sequence ID" value="NZ_FUXU01000014.1"/>
</dbReference>
<proteinExistence type="predicted"/>
<dbReference type="PANTHER" id="PTHR43798:SF5">
    <property type="entry name" value="MONOACYLGLYCEROL LIPASE ABHD6"/>
    <property type="match status" value="1"/>
</dbReference>
<dbReference type="PANTHER" id="PTHR43798">
    <property type="entry name" value="MONOACYLGLYCEROL LIPASE"/>
    <property type="match status" value="1"/>
</dbReference>
<dbReference type="GO" id="GO:0016740">
    <property type="term" value="F:transferase activity"/>
    <property type="evidence" value="ECO:0007669"/>
    <property type="project" value="UniProtKB-KW"/>
</dbReference>
<keyword evidence="4" id="KW-0670">Pyruvate</keyword>
<evidence type="ECO:0000256" key="2">
    <source>
        <dbReference type="ARBA" id="ARBA00022823"/>
    </source>
</evidence>
<dbReference type="InterPro" id="IPR029058">
    <property type="entry name" value="AB_hydrolase_fold"/>
</dbReference>
<evidence type="ECO:0000256" key="1">
    <source>
        <dbReference type="ARBA" id="ARBA00001938"/>
    </source>
</evidence>
<dbReference type="InterPro" id="IPR011053">
    <property type="entry name" value="Single_hybrid_motif"/>
</dbReference>
<dbReference type="InterPro" id="IPR000073">
    <property type="entry name" value="AB_hydrolase_1"/>
</dbReference>
<dbReference type="EMBL" id="FUXU01000014">
    <property type="protein sequence ID" value="SKA51105.1"/>
    <property type="molecule type" value="Genomic_DNA"/>
</dbReference>
<dbReference type="GO" id="GO:0047372">
    <property type="term" value="F:monoacylglycerol lipase activity"/>
    <property type="evidence" value="ECO:0007669"/>
    <property type="project" value="TreeGrafter"/>
</dbReference>
<sequence>MSEKIIPVVMPKWGLSMKEGTLTEWHVDEGDTIEVGQVIMDVETDKIASEVEAPDAGLLKRKVAEEGDVYSVQALLGVLAPLEVTDEEIDTYVASFVQPSSEEGSEEDATSTYAFVDTEAGRIRYSHVNADASGTPYVLVHGFGGDLDNWLFNLDALAENAPVLALDLPCHGQSAISADIRFSDFISAVVAVMNKLDIGKAHLVGHSMGGLISGELARLHPDKVASLTLIGSAGLGREINNDYIRGFVDSESRKSLKPVLQLLFADSSLVTRNLVDDVLKYKRLDGVKASLDTLANQLFVDSSQGVALDLDAIPSPLVIWGEADAVIPASHASNISDAEIHILAEAGHMVHMEQANNVNNLILAHTC</sequence>
<dbReference type="CDD" id="cd06849">
    <property type="entry name" value="lipoyl_domain"/>
    <property type="match status" value="1"/>
</dbReference>
<dbReference type="NCBIfam" id="NF011457">
    <property type="entry name" value="PRK14875.1"/>
    <property type="match status" value="1"/>
</dbReference>
<keyword evidence="2" id="KW-0450">Lipoyl</keyword>
<dbReference type="Proteomes" id="UP000190162">
    <property type="component" value="Unassembled WGS sequence"/>
</dbReference>
<comment type="cofactor">
    <cofactor evidence="1">
        <name>(R)-lipoate</name>
        <dbReference type="ChEBI" id="CHEBI:83088"/>
    </cofactor>
</comment>
<feature type="domain" description="Lipoyl-binding" evidence="3">
    <location>
        <begin position="5"/>
        <end position="80"/>
    </location>
</feature>
<name>A0A1T4UEB5_9GAMM</name>
<keyword evidence="4" id="KW-0808">Transferase</keyword>
<dbReference type="GO" id="GO:0046464">
    <property type="term" value="P:acylglycerol catabolic process"/>
    <property type="evidence" value="ECO:0007669"/>
    <property type="project" value="TreeGrafter"/>
</dbReference>
<evidence type="ECO:0000313" key="5">
    <source>
        <dbReference type="Proteomes" id="UP000190162"/>
    </source>
</evidence>
<dbReference type="PROSITE" id="PS50968">
    <property type="entry name" value="BIOTINYL_LIPOYL"/>
    <property type="match status" value="1"/>
</dbReference>
<dbReference type="InterPro" id="IPR003016">
    <property type="entry name" value="2-oxoA_DH_lipoyl-BS"/>
</dbReference>
<dbReference type="OrthoDB" id="9780765at2"/>
<dbReference type="Pfam" id="PF00561">
    <property type="entry name" value="Abhydrolase_1"/>
    <property type="match status" value="1"/>
</dbReference>
<dbReference type="Gene3D" id="2.40.50.100">
    <property type="match status" value="1"/>
</dbReference>
<dbReference type="InterPro" id="IPR000089">
    <property type="entry name" value="Biotin_lipoyl"/>
</dbReference>
<dbReference type="PRINTS" id="PR00111">
    <property type="entry name" value="ABHYDROLASE"/>
</dbReference>
<accession>A0A1T4UEB5</accession>
<dbReference type="SUPFAM" id="SSF53474">
    <property type="entry name" value="alpha/beta-Hydrolases"/>
    <property type="match status" value="1"/>
</dbReference>
<gene>
    <name evidence="4" type="ORF">SAMN02745132_01544</name>
</gene>
<dbReference type="GO" id="GO:0016020">
    <property type="term" value="C:membrane"/>
    <property type="evidence" value="ECO:0007669"/>
    <property type="project" value="TreeGrafter"/>
</dbReference>
<dbReference type="AlphaFoldDB" id="A0A1T4UEB5"/>
<evidence type="ECO:0000259" key="3">
    <source>
        <dbReference type="PROSITE" id="PS50968"/>
    </source>
</evidence>